<dbReference type="PROSITE" id="PS00518">
    <property type="entry name" value="ZF_RING_1"/>
    <property type="match status" value="1"/>
</dbReference>
<reference evidence="11" key="1">
    <citation type="submission" date="2022-01" db="EMBL/GenBank/DDBJ databases">
        <authorList>
            <person name="King R."/>
        </authorList>
    </citation>
    <scope>NUCLEOTIDE SEQUENCE</scope>
</reference>
<feature type="region of interest" description="Disordered" evidence="9">
    <location>
        <begin position="1"/>
        <end position="27"/>
    </location>
</feature>
<feature type="coiled-coil region" evidence="8">
    <location>
        <begin position="173"/>
        <end position="207"/>
    </location>
</feature>
<dbReference type="SUPFAM" id="SSF57850">
    <property type="entry name" value="RING/U-box"/>
    <property type="match status" value="1"/>
</dbReference>
<keyword evidence="2" id="KW-0479">Metal-binding</keyword>
<feature type="repeat" description="WD" evidence="7">
    <location>
        <begin position="465"/>
        <end position="507"/>
    </location>
</feature>
<dbReference type="AlphaFoldDB" id="A0A9N9WUU4"/>
<dbReference type="PROSITE" id="PS50089">
    <property type="entry name" value="ZF_RING_2"/>
    <property type="match status" value="1"/>
</dbReference>
<dbReference type="Proteomes" id="UP001153620">
    <property type="component" value="Chromosome 4"/>
</dbReference>
<evidence type="ECO:0000256" key="4">
    <source>
        <dbReference type="ARBA" id="ARBA00022771"/>
    </source>
</evidence>
<feature type="compositionally biased region" description="Polar residues" evidence="9">
    <location>
        <begin position="8"/>
        <end position="17"/>
    </location>
</feature>
<protein>
    <recommendedName>
        <fullName evidence="10">RING-type domain-containing protein</fullName>
    </recommendedName>
</protein>
<keyword evidence="4 6" id="KW-0863">Zinc-finger</keyword>
<evidence type="ECO:0000256" key="5">
    <source>
        <dbReference type="ARBA" id="ARBA00022833"/>
    </source>
</evidence>
<dbReference type="GO" id="GO:0008270">
    <property type="term" value="F:zinc ion binding"/>
    <property type="evidence" value="ECO:0007669"/>
    <property type="project" value="UniProtKB-KW"/>
</dbReference>
<dbReference type="GO" id="GO:0061630">
    <property type="term" value="F:ubiquitin protein ligase activity"/>
    <property type="evidence" value="ECO:0007669"/>
    <property type="project" value="InterPro"/>
</dbReference>
<dbReference type="PANTHER" id="PTHR44080">
    <property type="entry name" value="E3 UBIQUITIN-PROTEIN LIGASE COP1"/>
    <property type="match status" value="1"/>
</dbReference>
<dbReference type="SMART" id="SM00320">
    <property type="entry name" value="WD40"/>
    <property type="match status" value="6"/>
</dbReference>
<proteinExistence type="predicted"/>
<name>A0A9N9WUU4_9DIPT</name>
<dbReference type="InterPro" id="IPR013083">
    <property type="entry name" value="Znf_RING/FYVE/PHD"/>
</dbReference>
<sequence>MPRRQSLERNPSNSSDLNPRKKMNKEKDIKKATTTTNLSQFLCPICFSTICEATITRCGHTFCNKCIQKSIDINKSCPKCNSTLTTDQIFPNFLLNELISKHLMEQQEMERMFPGTQGIEDEDGTLDNLKSFLTTESIEKLSLPDINIVLDIFTQRKILLEAESITAQNKLLHEFLQHLMKQTEQQQRELEKKIRLIKNDIKVVENILKNVQSSCPKIEDVEKQFEKSTASSASDPSGSSSAGQELDAIKNEMKQLITDIDSSMPNNDQQTALPLSQSSTYKIRKQRMFQHFDDFVKCYFTNRAEDLHFQNEEELMITETNEQAVPAQPITPAPEVPKTSKTLDVFRDNLVKFSKYNQLRTLSTLNYSNENTMLPSTIVSSIEFDKDSEFFAIAGVTKRIKIFDYYASIRDAVVDIKHPINEMICTSKISSICWNSYFKEILAASDYEGLVTVYDVETRARKRIFQEHDKRCWSVDFNEIDTKLLASGSDDARVKLWSIDCENSVATLEVKTANVCCVKFNPKSSCHLAFGSADHCVHYYDLRNLKEPLLILKGHKKAVSYVKFLNTNEIISAGTDGQLKLWDINKQPYCVRSFVGGHINEKNFVGLATNGDYIACGSEDNSLCIYYKGLSKQLFNLRFDLQQQQRYSGYDIDTKVGSSDNEFVSAVCWKKSHSPAQQSNVIIAGNSKGIIKILELV</sequence>
<dbReference type="PROSITE" id="PS50082">
    <property type="entry name" value="WD_REPEATS_2"/>
    <property type="match status" value="2"/>
</dbReference>
<accession>A0A9N9WUU4</accession>
<evidence type="ECO:0000256" key="6">
    <source>
        <dbReference type="PROSITE-ProRule" id="PRU00175"/>
    </source>
</evidence>
<dbReference type="Gene3D" id="3.30.40.10">
    <property type="entry name" value="Zinc/RING finger domain, C3HC4 (zinc finger)"/>
    <property type="match status" value="1"/>
</dbReference>
<evidence type="ECO:0000256" key="9">
    <source>
        <dbReference type="SAM" id="MobiDB-lite"/>
    </source>
</evidence>
<keyword evidence="12" id="KW-1185">Reference proteome</keyword>
<dbReference type="EMBL" id="OU895880">
    <property type="protein sequence ID" value="CAG9810108.1"/>
    <property type="molecule type" value="Genomic_DNA"/>
</dbReference>
<evidence type="ECO:0000256" key="3">
    <source>
        <dbReference type="ARBA" id="ARBA00022737"/>
    </source>
</evidence>
<dbReference type="InterPro" id="IPR001841">
    <property type="entry name" value="Znf_RING"/>
</dbReference>
<dbReference type="SUPFAM" id="SSF50978">
    <property type="entry name" value="WD40 repeat-like"/>
    <property type="match status" value="1"/>
</dbReference>
<gene>
    <name evidence="11" type="ORF">CHIRRI_LOCUS12925</name>
</gene>
<dbReference type="SMART" id="SM00184">
    <property type="entry name" value="RING"/>
    <property type="match status" value="1"/>
</dbReference>
<evidence type="ECO:0000256" key="1">
    <source>
        <dbReference type="ARBA" id="ARBA00022574"/>
    </source>
</evidence>
<dbReference type="InterPro" id="IPR015943">
    <property type="entry name" value="WD40/YVTN_repeat-like_dom_sf"/>
</dbReference>
<dbReference type="InterPro" id="IPR019775">
    <property type="entry name" value="WD40_repeat_CS"/>
</dbReference>
<dbReference type="GO" id="GO:0043161">
    <property type="term" value="P:proteasome-mediated ubiquitin-dependent protein catabolic process"/>
    <property type="evidence" value="ECO:0007669"/>
    <property type="project" value="TreeGrafter"/>
</dbReference>
<keyword evidence="8" id="KW-0175">Coiled coil</keyword>
<dbReference type="PANTHER" id="PTHR44080:SF1">
    <property type="entry name" value="E3 UBIQUITIN-PROTEIN LIGASE COP1"/>
    <property type="match status" value="1"/>
</dbReference>
<organism evidence="11 12">
    <name type="scientific">Chironomus riparius</name>
    <dbReference type="NCBI Taxonomy" id="315576"/>
    <lineage>
        <taxon>Eukaryota</taxon>
        <taxon>Metazoa</taxon>
        <taxon>Ecdysozoa</taxon>
        <taxon>Arthropoda</taxon>
        <taxon>Hexapoda</taxon>
        <taxon>Insecta</taxon>
        <taxon>Pterygota</taxon>
        <taxon>Neoptera</taxon>
        <taxon>Endopterygota</taxon>
        <taxon>Diptera</taxon>
        <taxon>Nematocera</taxon>
        <taxon>Chironomoidea</taxon>
        <taxon>Chironomidae</taxon>
        <taxon>Chironominae</taxon>
        <taxon>Chironomus</taxon>
    </lineage>
</organism>
<reference evidence="11" key="2">
    <citation type="submission" date="2022-10" db="EMBL/GenBank/DDBJ databases">
        <authorList>
            <consortium name="ENA_rothamsted_submissions"/>
            <consortium name="culmorum"/>
            <person name="King R."/>
        </authorList>
    </citation>
    <scope>NUCLEOTIDE SEQUENCE</scope>
</reference>
<dbReference type="OrthoDB" id="273771at2759"/>
<dbReference type="InterPro" id="IPR001680">
    <property type="entry name" value="WD40_rpt"/>
</dbReference>
<feature type="domain" description="RING-type" evidence="10">
    <location>
        <begin position="43"/>
        <end position="81"/>
    </location>
</feature>
<dbReference type="CDD" id="cd16504">
    <property type="entry name" value="RING-HC_COP1"/>
    <property type="match status" value="1"/>
</dbReference>
<evidence type="ECO:0000313" key="12">
    <source>
        <dbReference type="Proteomes" id="UP001153620"/>
    </source>
</evidence>
<dbReference type="Gene3D" id="2.130.10.10">
    <property type="entry name" value="YVTN repeat-like/Quinoprotein amine dehydrogenase"/>
    <property type="match status" value="1"/>
</dbReference>
<dbReference type="PROSITE" id="PS50294">
    <property type="entry name" value="WD_REPEATS_REGION"/>
    <property type="match status" value="2"/>
</dbReference>
<evidence type="ECO:0000313" key="11">
    <source>
        <dbReference type="EMBL" id="CAG9810108.1"/>
    </source>
</evidence>
<evidence type="ECO:0000256" key="2">
    <source>
        <dbReference type="ARBA" id="ARBA00022723"/>
    </source>
</evidence>
<keyword evidence="5" id="KW-0862">Zinc</keyword>
<evidence type="ECO:0000256" key="7">
    <source>
        <dbReference type="PROSITE-ProRule" id="PRU00221"/>
    </source>
</evidence>
<evidence type="ECO:0000259" key="10">
    <source>
        <dbReference type="PROSITE" id="PS50089"/>
    </source>
</evidence>
<evidence type="ECO:0000256" key="8">
    <source>
        <dbReference type="SAM" id="Coils"/>
    </source>
</evidence>
<feature type="repeat" description="WD" evidence="7">
    <location>
        <begin position="552"/>
        <end position="585"/>
    </location>
</feature>
<dbReference type="InterPro" id="IPR042755">
    <property type="entry name" value="COP1"/>
</dbReference>
<keyword evidence="3" id="KW-0677">Repeat</keyword>
<dbReference type="Pfam" id="PF13923">
    <property type="entry name" value="zf-C3HC4_2"/>
    <property type="match status" value="1"/>
</dbReference>
<dbReference type="InterPro" id="IPR036322">
    <property type="entry name" value="WD40_repeat_dom_sf"/>
</dbReference>
<keyword evidence="1 7" id="KW-0853">WD repeat</keyword>
<dbReference type="InterPro" id="IPR017907">
    <property type="entry name" value="Znf_RING_CS"/>
</dbReference>
<dbReference type="Pfam" id="PF00400">
    <property type="entry name" value="WD40"/>
    <property type="match status" value="4"/>
</dbReference>
<dbReference type="PROSITE" id="PS00678">
    <property type="entry name" value="WD_REPEATS_1"/>
    <property type="match status" value="1"/>
</dbReference>